<organism evidence="8 9">
    <name type="scientific">Brassica campestris</name>
    <name type="common">Field mustard</name>
    <dbReference type="NCBI Taxonomy" id="3711"/>
    <lineage>
        <taxon>Eukaryota</taxon>
        <taxon>Viridiplantae</taxon>
        <taxon>Streptophyta</taxon>
        <taxon>Embryophyta</taxon>
        <taxon>Tracheophyta</taxon>
        <taxon>Spermatophyta</taxon>
        <taxon>Magnoliopsida</taxon>
        <taxon>eudicotyledons</taxon>
        <taxon>Gunneridae</taxon>
        <taxon>Pentapetalae</taxon>
        <taxon>rosids</taxon>
        <taxon>malvids</taxon>
        <taxon>Brassicales</taxon>
        <taxon>Brassicaceae</taxon>
        <taxon>Brassiceae</taxon>
        <taxon>Brassica</taxon>
    </lineage>
</organism>
<dbReference type="InterPro" id="IPR024788">
    <property type="entry name" value="Malectin-like_Carb-bd_dom"/>
</dbReference>
<sequence>MESSFWLLLVLLATLAIIHIIQAQDQEEFTSLDCGLPADELSPYIETYTHLNFSSDATFIQSGKTARIQMDRLEKPYATIRYFPDGRRTTRKHRDTEGKNRRYMGRKYLIRASFIYGNYDGLDSPPVFDLYLGPNLWATIDVGTWLNGI</sequence>
<dbReference type="Gramene" id="A10p17700.2_BraZ1">
    <property type="protein sequence ID" value="A10p17700.2_BraZ1.CDS"/>
    <property type="gene ID" value="A10g17700.2_BraZ1"/>
</dbReference>
<dbReference type="GO" id="GO:0016020">
    <property type="term" value="C:membrane"/>
    <property type="evidence" value="ECO:0007669"/>
    <property type="project" value="UniProtKB-SubCell"/>
</dbReference>
<keyword evidence="5" id="KW-0472">Membrane</keyword>
<evidence type="ECO:0000259" key="7">
    <source>
        <dbReference type="Pfam" id="PF12819"/>
    </source>
</evidence>
<protein>
    <recommendedName>
        <fullName evidence="7">Malectin-like domain-containing protein</fullName>
    </recommendedName>
</protein>
<evidence type="ECO:0000256" key="1">
    <source>
        <dbReference type="ARBA" id="ARBA00004167"/>
    </source>
</evidence>
<reference evidence="8 9" key="1">
    <citation type="submission" date="2021-07" db="EMBL/GenBank/DDBJ databases">
        <authorList>
            <consortium name="Genoscope - CEA"/>
            <person name="William W."/>
        </authorList>
    </citation>
    <scope>NUCLEOTIDE SEQUENCE [LARGE SCALE GENOMIC DNA]</scope>
</reference>
<dbReference type="Proteomes" id="UP000694005">
    <property type="component" value="Chromosome A10"/>
</dbReference>
<accession>A0A8D9I4H6</accession>
<feature type="chain" id="PRO_5034763851" description="Malectin-like domain-containing protein" evidence="6">
    <location>
        <begin position="24"/>
        <end position="149"/>
    </location>
</feature>
<proteinExistence type="predicted"/>
<evidence type="ECO:0000256" key="5">
    <source>
        <dbReference type="ARBA" id="ARBA00023136"/>
    </source>
</evidence>
<name>A0A8D9I4H6_BRACM</name>
<evidence type="ECO:0000313" key="8">
    <source>
        <dbReference type="EMBL" id="CAG7910524.1"/>
    </source>
</evidence>
<dbReference type="Pfam" id="PF12819">
    <property type="entry name" value="Malectin_like"/>
    <property type="match status" value="1"/>
</dbReference>
<evidence type="ECO:0000256" key="6">
    <source>
        <dbReference type="SAM" id="SignalP"/>
    </source>
</evidence>
<keyword evidence="3 6" id="KW-0732">Signal</keyword>
<keyword evidence="2" id="KW-0812">Transmembrane</keyword>
<dbReference type="PANTHER" id="PTHR45631">
    <property type="entry name" value="OS07G0107800 PROTEIN-RELATED"/>
    <property type="match status" value="1"/>
</dbReference>
<gene>
    <name evidence="8" type="ORF">BRAPAZ1V2_A10P17700.2</name>
</gene>
<evidence type="ECO:0000256" key="2">
    <source>
        <dbReference type="ARBA" id="ARBA00022692"/>
    </source>
</evidence>
<evidence type="ECO:0000313" key="9">
    <source>
        <dbReference type="Proteomes" id="UP000694005"/>
    </source>
</evidence>
<dbReference type="PANTHER" id="PTHR45631:SF57">
    <property type="entry name" value="LEUCINE-RICH REPEAT PROTEIN KINASE FAMILY PROTEIN"/>
    <property type="match status" value="1"/>
</dbReference>
<evidence type="ECO:0000256" key="4">
    <source>
        <dbReference type="ARBA" id="ARBA00022989"/>
    </source>
</evidence>
<keyword evidence="4" id="KW-1133">Transmembrane helix</keyword>
<dbReference type="EMBL" id="LS974626">
    <property type="protein sequence ID" value="CAG7910524.1"/>
    <property type="molecule type" value="Genomic_DNA"/>
</dbReference>
<feature type="domain" description="Malectin-like" evidence="7">
    <location>
        <begin position="32"/>
        <end position="142"/>
    </location>
</feature>
<comment type="subcellular location">
    <subcellularLocation>
        <location evidence="1">Membrane</location>
        <topology evidence="1">Single-pass membrane protein</topology>
    </subcellularLocation>
</comment>
<evidence type="ECO:0000256" key="3">
    <source>
        <dbReference type="ARBA" id="ARBA00022729"/>
    </source>
</evidence>
<feature type="signal peptide" evidence="6">
    <location>
        <begin position="1"/>
        <end position="23"/>
    </location>
</feature>
<dbReference type="AlphaFoldDB" id="A0A8D9I4H6"/>